<keyword evidence="2" id="KW-1185">Reference proteome</keyword>
<proteinExistence type="predicted"/>
<evidence type="ECO:0000313" key="1">
    <source>
        <dbReference type="EMBL" id="KAK1432526.1"/>
    </source>
</evidence>
<dbReference type="AlphaFoldDB" id="A0AAD8P5A6"/>
<reference evidence="1" key="1">
    <citation type="journal article" date="2023" name="bioRxiv">
        <title>Improved chromosome-level genome assembly for marigold (Tagetes erecta).</title>
        <authorList>
            <person name="Jiang F."/>
            <person name="Yuan L."/>
            <person name="Wang S."/>
            <person name="Wang H."/>
            <person name="Xu D."/>
            <person name="Wang A."/>
            <person name="Fan W."/>
        </authorList>
    </citation>
    <scope>NUCLEOTIDE SEQUENCE</scope>
    <source>
        <strain evidence="1">WSJ</strain>
        <tissue evidence="1">Leaf</tissue>
    </source>
</reference>
<comment type="caution">
    <text evidence="1">The sequence shown here is derived from an EMBL/GenBank/DDBJ whole genome shotgun (WGS) entry which is preliminary data.</text>
</comment>
<name>A0AAD8P5A6_TARER</name>
<dbReference type="EMBL" id="JAUHHV010000002">
    <property type="protein sequence ID" value="KAK1432526.1"/>
    <property type="molecule type" value="Genomic_DNA"/>
</dbReference>
<evidence type="ECO:0000313" key="2">
    <source>
        <dbReference type="Proteomes" id="UP001229421"/>
    </source>
</evidence>
<gene>
    <name evidence="1" type="ORF">QVD17_09423</name>
</gene>
<dbReference type="Proteomes" id="UP001229421">
    <property type="component" value="Unassembled WGS sequence"/>
</dbReference>
<organism evidence="1 2">
    <name type="scientific">Tagetes erecta</name>
    <name type="common">African marigold</name>
    <dbReference type="NCBI Taxonomy" id="13708"/>
    <lineage>
        <taxon>Eukaryota</taxon>
        <taxon>Viridiplantae</taxon>
        <taxon>Streptophyta</taxon>
        <taxon>Embryophyta</taxon>
        <taxon>Tracheophyta</taxon>
        <taxon>Spermatophyta</taxon>
        <taxon>Magnoliopsida</taxon>
        <taxon>eudicotyledons</taxon>
        <taxon>Gunneridae</taxon>
        <taxon>Pentapetalae</taxon>
        <taxon>asterids</taxon>
        <taxon>campanulids</taxon>
        <taxon>Asterales</taxon>
        <taxon>Asteraceae</taxon>
        <taxon>Asteroideae</taxon>
        <taxon>Heliantheae alliance</taxon>
        <taxon>Tageteae</taxon>
        <taxon>Tagetes</taxon>
    </lineage>
</organism>
<sequence>MIDFWFLYLAVDFFQEIYFRVFNALANAGSFEQTERIPKWLKDYIQEREIVFADDDPNASGSGSNAPDENSVSLIVEDKKPVLPPAGFSLTHADFAKKRSV</sequence>
<protein>
    <submittedName>
        <fullName evidence="1">Uncharacterized protein</fullName>
    </submittedName>
</protein>
<accession>A0AAD8P5A6</accession>